<keyword evidence="2 7" id="KW-0812">Transmembrane</keyword>
<feature type="region of interest" description="Disordered" evidence="6">
    <location>
        <begin position="1"/>
        <end position="20"/>
    </location>
</feature>
<proteinExistence type="inferred from homology"/>
<evidence type="ECO:0000259" key="8">
    <source>
        <dbReference type="Pfam" id="PF20684"/>
    </source>
</evidence>
<evidence type="ECO:0000256" key="6">
    <source>
        <dbReference type="SAM" id="MobiDB-lite"/>
    </source>
</evidence>
<feature type="transmembrane region" description="Helical" evidence="7">
    <location>
        <begin position="32"/>
        <end position="50"/>
    </location>
</feature>
<feature type="transmembrane region" description="Helical" evidence="7">
    <location>
        <begin position="62"/>
        <end position="87"/>
    </location>
</feature>
<feature type="compositionally biased region" description="Polar residues" evidence="6">
    <location>
        <begin position="542"/>
        <end position="575"/>
    </location>
</feature>
<sequence>MARHPTSSGLTSTVAPPPEARSRIQNWPTLLYSHWTTAFSAVIILTRLCGRKVRSGVLFAEDYVMLLAMVPLFIRMGLIHMVLIYGTNNIRTSGYNLSAKELEQHSTGARLVLVARIFYAMFIWLSKLTVSEFLKRITIRIWRPSYEWALQGIRIFLGLTFAAVVVATLTECQPFNHYWQVIPDPGPQCRLGYAQLITMATCDMVTDILLIVFPIPIVLRSGQTWRRKAQLTSLFSLSIIMVAVTATRMPMVISHQGRQQYRTAWASSEILASTAVSNAVILGSFLRDKGTKKNKFRSHSVSDSIERSSIRRPTLTALQRVGSDEDLFRFLGCRVPDHLMDEPDPGHRLAPTASSAMEMKRRDSRGPSELQRVATEPAESASDAGRSNSPPQPASTEEISPAPSTKRSVSFFDVGGILEDGAPSWDTRPQATTVTDFGAAGTAAQDFAARTPEQSRRGSRAFLSDIGGMMNPAGRHGGSSSFAKRHVDAQQSSQRNRGAPIGVLGPMLERQETVQSLQDPGGLLSDTAEESAQLSESSARSNTAGRPQSGKQPDQQRLQSDDGATTKNAPTSHATIKSLAVASTAAKTPHNPQSSPARRLGPDDMSLHDPGGLLGDV</sequence>
<evidence type="ECO:0000256" key="5">
    <source>
        <dbReference type="ARBA" id="ARBA00038359"/>
    </source>
</evidence>
<dbReference type="PANTHER" id="PTHR33048:SF19">
    <property type="entry name" value="MEMBRANE PROTEIN PTH11-LIKE, PUTATIVE (AFU_ORTHOLOGUE AFUA_1G14080)-RELATED"/>
    <property type="match status" value="1"/>
</dbReference>
<feature type="domain" description="Rhodopsin" evidence="8">
    <location>
        <begin position="47"/>
        <end position="276"/>
    </location>
</feature>
<dbReference type="InterPro" id="IPR052337">
    <property type="entry name" value="SAT4-like"/>
</dbReference>
<accession>A0AAN6FQ77</accession>
<evidence type="ECO:0000313" key="10">
    <source>
        <dbReference type="Proteomes" id="UP001168146"/>
    </source>
</evidence>
<dbReference type="PANTHER" id="PTHR33048">
    <property type="entry name" value="PTH11-LIKE INTEGRAL MEMBRANE PROTEIN (AFU_ORTHOLOGUE AFUA_5G11245)"/>
    <property type="match status" value="1"/>
</dbReference>
<keyword evidence="4 7" id="KW-0472">Membrane</keyword>
<name>A0AAN6FQ77_9PEZI</name>
<dbReference type="EMBL" id="JASUXU010000020">
    <property type="protein sequence ID" value="KAK0321545.1"/>
    <property type="molecule type" value="Genomic_DNA"/>
</dbReference>
<comment type="caution">
    <text evidence="9">The sequence shown here is derived from an EMBL/GenBank/DDBJ whole genome shotgun (WGS) entry which is preliminary data.</text>
</comment>
<feature type="compositionally biased region" description="Polar residues" evidence="6">
    <location>
        <begin position="1"/>
        <end position="14"/>
    </location>
</feature>
<feature type="compositionally biased region" description="Low complexity" evidence="6">
    <location>
        <begin position="530"/>
        <end position="541"/>
    </location>
</feature>
<reference evidence="9" key="1">
    <citation type="submission" date="2021-12" db="EMBL/GenBank/DDBJ databases">
        <title>Black yeast isolated from Biological Soil Crust.</title>
        <authorList>
            <person name="Kurbessoian T."/>
        </authorList>
    </citation>
    <scope>NUCLEOTIDE SEQUENCE</scope>
    <source>
        <strain evidence="9">CCFEE 5208</strain>
    </source>
</reference>
<feature type="transmembrane region" description="Helical" evidence="7">
    <location>
        <begin position="231"/>
        <end position="253"/>
    </location>
</feature>
<evidence type="ECO:0000313" key="9">
    <source>
        <dbReference type="EMBL" id="KAK0321545.1"/>
    </source>
</evidence>
<evidence type="ECO:0000256" key="3">
    <source>
        <dbReference type="ARBA" id="ARBA00022989"/>
    </source>
</evidence>
<protein>
    <recommendedName>
        <fullName evidence="8">Rhodopsin domain-containing protein</fullName>
    </recommendedName>
</protein>
<evidence type="ECO:0000256" key="7">
    <source>
        <dbReference type="SAM" id="Phobius"/>
    </source>
</evidence>
<evidence type="ECO:0000256" key="4">
    <source>
        <dbReference type="ARBA" id="ARBA00023136"/>
    </source>
</evidence>
<feature type="transmembrane region" description="Helical" evidence="7">
    <location>
        <begin position="146"/>
        <end position="169"/>
    </location>
</feature>
<dbReference type="Proteomes" id="UP001168146">
    <property type="component" value="Unassembled WGS sequence"/>
</dbReference>
<keyword evidence="3 7" id="KW-1133">Transmembrane helix</keyword>
<dbReference type="GO" id="GO:0016020">
    <property type="term" value="C:membrane"/>
    <property type="evidence" value="ECO:0007669"/>
    <property type="project" value="UniProtKB-SubCell"/>
</dbReference>
<evidence type="ECO:0000256" key="2">
    <source>
        <dbReference type="ARBA" id="ARBA00022692"/>
    </source>
</evidence>
<dbReference type="Pfam" id="PF20684">
    <property type="entry name" value="Fung_rhodopsin"/>
    <property type="match status" value="1"/>
</dbReference>
<evidence type="ECO:0000256" key="1">
    <source>
        <dbReference type="ARBA" id="ARBA00004141"/>
    </source>
</evidence>
<organism evidence="9 10">
    <name type="scientific">Friedmanniomyces endolithicus</name>
    <dbReference type="NCBI Taxonomy" id="329885"/>
    <lineage>
        <taxon>Eukaryota</taxon>
        <taxon>Fungi</taxon>
        <taxon>Dikarya</taxon>
        <taxon>Ascomycota</taxon>
        <taxon>Pezizomycotina</taxon>
        <taxon>Dothideomycetes</taxon>
        <taxon>Dothideomycetidae</taxon>
        <taxon>Mycosphaerellales</taxon>
        <taxon>Teratosphaeriaceae</taxon>
        <taxon>Friedmanniomyces</taxon>
    </lineage>
</organism>
<feature type="transmembrane region" description="Helical" evidence="7">
    <location>
        <begin position="193"/>
        <end position="219"/>
    </location>
</feature>
<comment type="subcellular location">
    <subcellularLocation>
        <location evidence="1">Membrane</location>
        <topology evidence="1">Multi-pass membrane protein</topology>
    </subcellularLocation>
</comment>
<gene>
    <name evidence="9" type="ORF">LTR82_007513</name>
</gene>
<feature type="transmembrane region" description="Helical" evidence="7">
    <location>
        <begin position="107"/>
        <end position="125"/>
    </location>
</feature>
<feature type="compositionally biased region" description="Polar residues" evidence="6">
    <location>
        <begin position="385"/>
        <end position="408"/>
    </location>
</feature>
<feature type="region of interest" description="Disordered" evidence="6">
    <location>
        <begin position="464"/>
        <end position="617"/>
    </location>
</feature>
<comment type="similarity">
    <text evidence="5">Belongs to the SAT4 family.</text>
</comment>
<dbReference type="InterPro" id="IPR049326">
    <property type="entry name" value="Rhodopsin_dom_fungi"/>
</dbReference>
<dbReference type="AlphaFoldDB" id="A0AAN6FQ77"/>
<feature type="region of interest" description="Disordered" evidence="6">
    <location>
        <begin position="339"/>
        <end position="408"/>
    </location>
</feature>